<feature type="coiled-coil region" evidence="6">
    <location>
        <begin position="319"/>
        <end position="413"/>
    </location>
</feature>
<evidence type="ECO:0000256" key="1">
    <source>
        <dbReference type="ARBA" id="ARBA00001933"/>
    </source>
</evidence>
<feature type="compositionally biased region" description="Basic residues" evidence="7">
    <location>
        <begin position="453"/>
        <end position="470"/>
    </location>
</feature>
<dbReference type="InterPro" id="IPR015424">
    <property type="entry name" value="PyrdxlP-dep_Trfase"/>
</dbReference>
<dbReference type="STRING" id="2018661.A0A2A2KUK1"/>
<comment type="subunit">
    <text evidence="2">Homodimer.</text>
</comment>
<dbReference type="InterPro" id="IPR004827">
    <property type="entry name" value="bZIP"/>
</dbReference>
<dbReference type="Proteomes" id="UP000218231">
    <property type="component" value="Unassembled WGS sequence"/>
</dbReference>
<reference evidence="9 10" key="1">
    <citation type="journal article" date="2017" name="Curr. Biol.">
        <title>Genome architecture and evolution of a unichromosomal asexual nematode.</title>
        <authorList>
            <person name="Fradin H."/>
            <person name="Zegar C."/>
            <person name="Gutwein M."/>
            <person name="Lucas J."/>
            <person name="Kovtun M."/>
            <person name="Corcoran D."/>
            <person name="Baugh L.R."/>
            <person name="Kiontke K."/>
            <person name="Gunsalus K."/>
            <person name="Fitch D.H."/>
            <person name="Piano F."/>
        </authorList>
    </citation>
    <scope>NUCLEOTIDE SEQUENCE [LARGE SCALE GENOMIC DNA]</scope>
    <source>
        <strain evidence="9">PF1309</strain>
    </source>
</reference>
<dbReference type="EMBL" id="LIAE01007682">
    <property type="protein sequence ID" value="PAV77604.1"/>
    <property type="molecule type" value="Genomic_DNA"/>
</dbReference>
<keyword evidence="10" id="KW-1185">Reference proteome</keyword>
<dbReference type="SMART" id="SM00338">
    <property type="entry name" value="BRLZ"/>
    <property type="match status" value="1"/>
</dbReference>
<keyword evidence="6" id="KW-0175">Coiled coil</keyword>
<keyword evidence="3" id="KW-0032">Aminotransferase</keyword>
<evidence type="ECO:0000256" key="5">
    <source>
        <dbReference type="ARBA" id="ARBA00022898"/>
    </source>
</evidence>
<evidence type="ECO:0000256" key="4">
    <source>
        <dbReference type="ARBA" id="ARBA00022679"/>
    </source>
</evidence>
<dbReference type="Gene3D" id="3.90.1150.10">
    <property type="entry name" value="Aspartate Aminotransferase, domain 1"/>
    <property type="match status" value="1"/>
</dbReference>
<dbReference type="PANTHER" id="PTHR11751">
    <property type="entry name" value="ALANINE AMINOTRANSFERASE"/>
    <property type="match status" value="1"/>
</dbReference>
<dbReference type="InterPro" id="IPR045088">
    <property type="entry name" value="ALAT1/2-like"/>
</dbReference>
<keyword evidence="4" id="KW-0808">Transferase</keyword>
<keyword evidence="5" id="KW-0663">Pyridoxal phosphate</keyword>
<protein>
    <recommendedName>
        <fullName evidence="8">BZIP domain-containing protein</fullName>
    </recommendedName>
</protein>
<name>A0A2A2KUK1_9BILA</name>
<dbReference type="PROSITE" id="PS50217">
    <property type="entry name" value="BZIP"/>
    <property type="match status" value="1"/>
</dbReference>
<dbReference type="CDD" id="cd14693">
    <property type="entry name" value="bZIP_CEBP"/>
    <property type="match status" value="1"/>
</dbReference>
<evidence type="ECO:0000256" key="6">
    <source>
        <dbReference type="SAM" id="Coils"/>
    </source>
</evidence>
<dbReference type="Gene3D" id="1.20.5.170">
    <property type="match status" value="1"/>
</dbReference>
<feature type="compositionally biased region" description="Basic residues" evidence="7">
    <location>
        <begin position="483"/>
        <end position="494"/>
    </location>
</feature>
<dbReference type="InterPro" id="IPR015421">
    <property type="entry name" value="PyrdxlP-dep_Trfase_major"/>
</dbReference>
<sequence>MCECGFRAGFVEFHNLDPEVVLLYKKLISAKSCSSIIGQAVTEIYVNPPKPGSPSYDLWKKSLNQEPDFFYAMQLVEKTGIIAIPGSGFGQKPGTHHIRYPEMADVRSLTPNIRKRSASQDFDPEDEYVKRRLKNNEAVNRTRQKKKQEEEETAKKVEELRTENEQLERKVESLQKELAFLKEMFVTYANHGAKRPISNGMVQTDLEKYEKMLESAEKSSADALASAKKLLQSIKNSKEREGISLLELKNYEMLSYLTRLSRLMSKMAMGRSIENDDEVIKTTKHRVILEKIRPIEDKMRSQIDKLLNQSENASGSTKVLRARLDAMEVEEQNEDEDEEEKSKKYVPPKIIAVHYEDEEDKEKKSIEKARKRALQSSLIRDLKQQYSDAPEEFREVNQRLYEMDQKREQYEENNFIRLRMTKAEKKRQTALSREETLDKLLSFGDYMGEDRPKKRKRDASKTPGGKKRKIFSKERRKIQEEKKKHKKKMIRRRM</sequence>
<dbReference type="Gene3D" id="3.40.640.10">
    <property type="entry name" value="Type I PLP-dependent aspartate aminotransferase-like (Major domain)"/>
    <property type="match status" value="1"/>
</dbReference>
<dbReference type="Pfam" id="PF07716">
    <property type="entry name" value="bZIP_2"/>
    <property type="match status" value="1"/>
</dbReference>
<proteinExistence type="predicted"/>
<evidence type="ECO:0000313" key="10">
    <source>
        <dbReference type="Proteomes" id="UP000218231"/>
    </source>
</evidence>
<organism evidence="9 10">
    <name type="scientific">Diploscapter pachys</name>
    <dbReference type="NCBI Taxonomy" id="2018661"/>
    <lineage>
        <taxon>Eukaryota</taxon>
        <taxon>Metazoa</taxon>
        <taxon>Ecdysozoa</taxon>
        <taxon>Nematoda</taxon>
        <taxon>Chromadorea</taxon>
        <taxon>Rhabditida</taxon>
        <taxon>Rhabditina</taxon>
        <taxon>Rhabditomorpha</taxon>
        <taxon>Rhabditoidea</taxon>
        <taxon>Rhabditidae</taxon>
        <taxon>Diploscapter</taxon>
    </lineage>
</organism>
<dbReference type="AlphaFoldDB" id="A0A2A2KUK1"/>
<evidence type="ECO:0000256" key="3">
    <source>
        <dbReference type="ARBA" id="ARBA00022576"/>
    </source>
</evidence>
<dbReference type="OrthoDB" id="203440at2759"/>
<dbReference type="InterPro" id="IPR015422">
    <property type="entry name" value="PyrdxlP-dep_Trfase_small"/>
</dbReference>
<accession>A0A2A2KUK1</accession>
<comment type="cofactor">
    <cofactor evidence="1">
        <name>pyridoxal 5'-phosphate</name>
        <dbReference type="ChEBI" id="CHEBI:597326"/>
    </cofactor>
</comment>
<dbReference type="PANTHER" id="PTHR11751:SF29">
    <property type="entry name" value="ALANINE TRANSAMINASE"/>
    <property type="match status" value="1"/>
</dbReference>
<dbReference type="InterPro" id="IPR046347">
    <property type="entry name" value="bZIP_sf"/>
</dbReference>
<feature type="compositionally biased region" description="Basic and acidic residues" evidence="7">
    <location>
        <begin position="471"/>
        <end position="482"/>
    </location>
</feature>
<evidence type="ECO:0000256" key="2">
    <source>
        <dbReference type="ARBA" id="ARBA00011738"/>
    </source>
</evidence>
<dbReference type="SUPFAM" id="SSF57959">
    <property type="entry name" value="Leucine zipper domain"/>
    <property type="match status" value="1"/>
</dbReference>
<dbReference type="GO" id="GO:0008483">
    <property type="term" value="F:transaminase activity"/>
    <property type="evidence" value="ECO:0007669"/>
    <property type="project" value="UniProtKB-KW"/>
</dbReference>
<feature type="coiled-coil region" evidence="6">
    <location>
        <begin position="139"/>
        <end position="226"/>
    </location>
</feature>
<evidence type="ECO:0000259" key="8">
    <source>
        <dbReference type="PROSITE" id="PS50217"/>
    </source>
</evidence>
<dbReference type="GO" id="GO:0003700">
    <property type="term" value="F:DNA-binding transcription factor activity"/>
    <property type="evidence" value="ECO:0007669"/>
    <property type="project" value="InterPro"/>
</dbReference>
<comment type="caution">
    <text evidence="9">The sequence shown here is derived from an EMBL/GenBank/DDBJ whole genome shotgun (WGS) entry which is preliminary data.</text>
</comment>
<dbReference type="SUPFAM" id="SSF53383">
    <property type="entry name" value="PLP-dependent transferases"/>
    <property type="match status" value="1"/>
</dbReference>
<feature type="region of interest" description="Disordered" evidence="7">
    <location>
        <begin position="442"/>
        <end position="494"/>
    </location>
</feature>
<evidence type="ECO:0000313" key="9">
    <source>
        <dbReference type="EMBL" id="PAV77604.1"/>
    </source>
</evidence>
<feature type="domain" description="BZIP" evidence="8">
    <location>
        <begin position="125"/>
        <end position="188"/>
    </location>
</feature>
<evidence type="ECO:0000256" key="7">
    <source>
        <dbReference type="SAM" id="MobiDB-lite"/>
    </source>
</evidence>
<gene>
    <name evidence="9" type="ORF">WR25_27136</name>
</gene>